<evidence type="ECO:0000256" key="3">
    <source>
        <dbReference type="PIRSR" id="PIRSR002816-1"/>
    </source>
</evidence>
<dbReference type="PATRIC" id="fig|264450.4.peg.2127"/>
<dbReference type="GO" id="GO:0030246">
    <property type="term" value="F:carbohydrate binding"/>
    <property type="evidence" value="ECO:0007669"/>
    <property type="project" value="TreeGrafter"/>
</dbReference>
<evidence type="ECO:0000256" key="1">
    <source>
        <dbReference type="ARBA" id="ARBA00004418"/>
    </source>
</evidence>
<comment type="similarity">
    <text evidence="2">Belongs to the bacterial solute-binding protein 2 family.</text>
</comment>
<evidence type="ECO:0000256" key="2">
    <source>
        <dbReference type="ARBA" id="ARBA00007639"/>
    </source>
</evidence>
<dbReference type="InterPro" id="IPR050555">
    <property type="entry name" value="Bact_Solute-Bind_Prot2"/>
</dbReference>
<dbReference type="GO" id="GO:0030288">
    <property type="term" value="C:outer membrane-bounded periplasmic space"/>
    <property type="evidence" value="ECO:0007669"/>
    <property type="project" value="TreeGrafter"/>
</dbReference>
<gene>
    <name evidence="5" type="ORF">ALO79_01755</name>
</gene>
<reference evidence="5 6" key="1">
    <citation type="submission" date="2015-09" db="EMBL/GenBank/DDBJ databases">
        <title>Genome announcement of multiple Pseudomonas syringae strains.</title>
        <authorList>
            <person name="Thakur S."/>
            <person name="Wang P.W."/>
            <person name="Gong Y."/>
            <person name="Weir B.S."/>
            <person name="Guttman D.S."/>
        </authorList>
    </citation>
    <scope>NUCLEOTIDE SEQUENCE [LARGE SCALE GENOMIC DNA]</scope>
    <source>
        <strain evidence="5 6">ICMP9419</strain>
    </source>
</reference>
<dbReference type="InterPro" id="IPR028082">
    <property type="entry name" value="Peripla_BP_I"/>
</dbReference>
<dbReference type="Pfam" id="PF00532">
    <property type="entry name" value="Peripla_BP_1"/>
    <property type="match status" value="1"/>
</dbReference>
<evidence type="ECO:0000313" key="5">
    <source>
        <dbReference type="EMBL" id="KPW97113.1"/>
    </source>
</evidence>
<sequence>MPSSLRFATEGGADPGRLAFNKKNKESTMNHRRGIRSLCRVALAVAAVGLSSTLLAAEEVKIGFLVKQAEEPWFQTEWAFAEKAGKEHGFTVLKIAVPDGEKTLSAIDSLAANGAKGFVICPPDVSLGPAIVAKAKALGLKVMAVDDRFVDAKGNFMEDVPYLGMAAFEVGQKQGAAMATEAKNRKWDEGGWKGTYAIINTYNELDTGKKRTDGSVKALEEAGLPKDHILFTAQKTLDVPGSMDATNSALPKLPGDAKNLIIGGMNDNTVLGGVRATASNGFSAKNVIGIGINGTDAIDELKKKESGFFGSMLPSPDKEGYNTALYMYKWVTEGVEPPKYTAMDDVTLITRANFQEVLTKIGLWK</sequence>
<dbReference type="Gene3D" id="3.40.50.2300">
    <property type="match status" value="2"/>
</dbReference>
<dbReference type="Proteomes" id="UP000050381">
    <property type="component" value="Unassembled WGS sequence"/>
</dbReference>
<accession>A0A0P9MY16</accession>
<feature type="site" description="The binding site for the sugar molecule has not yet been established, but C-87 may be involved" evidence="3">
    <location>
        <position position="121"/>
    </location>
</feature>
<comment type="caution">
    <text evidence="5">The sequence shown here is derived from an EMBL/GenBank/DDBJ whole genome shotgun (WGS) entry which is preliminary data.</text>
</comment>
<dbReference type="InterPro" id="IPR001761">
    <property type="entry name" value="Peripla_BP/Lac1_sug-bd_dom"/>
</dbReference>
<evidence type="ECO:0000259" key="4">
    <source>
        <dbReference type="Pfam" id="PF00532"/>
    </source>
</evidence>
<organism evidence="5 6">
    <name type="scientific">Pseudomonas syringae pv. castaneae</name>
    <dbReference type="NCBI Taxonomy" id="264450"/>
    <lineage>
        <taxon>Bacteria</taxon>
        <taxon>Pseudomonadati</taxon>
        <taxon>Pseudomonadota</taxon>
        <taxon>Gammaproteobacteria</taxon>
        <taxon>Pseudomonadales</taxon>
        <taxon>Pseudomonadaceae</taxon>
        <taxon>Pseudomonas</taxon>
        <taxon>Pseudomonas syringae</taxon>
    </lineage>
</organism>
<dbReference type="EMBL" id="LJQD01000189">
    <property type="protein sequence ID" value="KPW97113.1"/>
    <property type="molecule type" value="Genomic_DNA"/>
</dbReference>
<comment type="subcellular location">
    <subcellularLocation>
        <location evidence="1">Periplasm</location>
    </subcellularLocation>
</comment>
<dbReference type="SUPFAM" id="SSF53822">
    <property type="entry name" value="Periplasmic binding protein-like I"/>
    <property type="match status" value="1"/>
</dbReference>
<dbReference type="GO" id="GO:0042882">
    <property type="term" value="P:L-arabinose transmembrane transport"/>
    <property type="evidence" value="ECO:0007669"/>
    <property type="project" value="InterPro"/>
</dbReference>
<evidence type="ECO:0000313" key="6">
    <source>
        <dbReference type="Proteomes" id="UP000050381"/>
    </source>
</evidence>
<feature type="domain" description="Periplasmic binding protein/LacI sugar binding" evidence="4">
    <location>
        <begin position="61"/>
        <end position="356"/>
    </location>
</feature>
<dbReference type="AlphaFoldDB" id="A0A0P9MY16"/>
<dbReference type="PIRSF" id="PIRSF002816">
    <property type="entry name" value="AraF"/>
    <property type="match status" value="1"/>
</dbReference>
<dbReference type="InterPro" id="IPR026266">
    <property type="entry name" value="AraF"/>
</dbReference>
<proteinExistence type="inferred from homology"/>
<dbReference type="PANTHER" id="PTHR30036:SF6">
    <property type="entry name" value="L-ARABINOSE-BINDING PERIPLASMIC PROTEIN"/>
    <property type="match status" value="1"/>
</dbReference>
<protein>
    <submittedName>
        <fullName evidence="5">L-arabinose ABC transporter periplasmic L-arabinose-binding protein</fullName>
    </submittedName>
</protein>
<name>A0A0P9MY16_PSESX</name>
<dbReference type="PANTHER" id="PTHR30036">
    <property type="entry name" value="D-XYLOSE-BINDING PERIPLASMIC PROTEIN"/>
    <property type="match status" value="1"/>
</dbReference>